<dbReference type="PANTHER" id="PTHR13061:SF29">
    <property type="entry name" value="GAMMA CARBONIC ANHYDRASE-LIKE 1, MITOCHONDRIAL-RELATED"/>
    <property type="match status" value="1"/>
</dbReference>
<dbReference type="PATRIC" id="fig|1348657.5.peg.450"/>
<dbReference type="SUPFAM" id="SSF51161">
    <property type="entry name" value="Trimeric LpxA-like enzymes"/>
    <property type="match status" value="1"/>
</dbReference>
<dbReference type="PANTHER" id="PTHR13061">
    <property type="entry name" value="DYNACTIN SUBUNIT P25"/>
    <property type="match status" value="1"/>
</dbReference>
<reference evidence="1 2" key="1">
    <citation type="submission" date="2013-06" db="EMBL/GenBank/DDBJ databases">
        <title>Draft genome sequence of Thauera terpenica.</title>
        <authorList>
            <person name="Liu B."/>
            <person name="Frostegard A.H."/>
            <person name="Shapleigh J.P."/>
        </authorList>
    </citation>
    <scope>NUCLEOTIDE SEQUENCE [LARGE SCALE GENOMIC DNA]</scope>
    <source>
        <strain evidence="1 2">58Eu</strain>
    </source>
</reference>
<dbReference type="STRING" id="1348657.M622_09590"/>
<dbReference type="AlphaFoldDB" id="S9ZTW4"/>
<dbReference type="InterPro" id="IPR047324">
    <property type="entry name" value="LbH_gamma_CA-like"/>
</dbReference>
<evidence type="ECO:0000313" key="1">
    <source>
        <dbReference type="EMBL" id="EPZ16977.1"/>
    </source>
</evidence>
<dbReference type="EMBL" id="ATJV01000013">
    <property type="protein sequence ID" value="EPZ16977.1"/>
    <property type="molecule type" value="Genomic_DNA"/>
</dbReference>
<evidence type="ECO:0000313" key="2">
    <source>
        <dbReference type="Proteomes" id="UP000015455"/>
    </source>
</evidence>
<dbReference type="Pfam" id="PF00132">
    <property type="entry name" value="Hexapep"/>
    <property type="match status" value="1"/>
</dbReference>
<dbReference type="eggNOG" id="COG0663">
    <property type="taxonomic scope" value="Bacteria"/>
</dbReference>
<dbReference type="Gene3D" id="2.160.10.10">
    <property type="entry name" value="Hexapeptide repeat proteins"/>
    <property type="match status" value="1"/>
</dbReference>
<dbReference type="InterPro" id="IPR001451">
    <property type="entry name" value="Hexapep"/>
</dbReference>
<dbReference type="InterPro" id="IPR011004">
    <property type="entry name" value="Trimer_LpxA-like_sf"/>
</dbReference>
<gene>
    <name evidence="1" type="ORF">M622_09590</name>
</gene>
<dbReference type="OrthoDB" id="9803036at2"/>
<name>S9ZTW4_9RHOO</name>
<keyword evidence="2" id="KW-1185">Reference proteome</keyword>
<protein>
    <submittedName>
        <fullName evidence="1">Acetyltransferase</fullName>
    </submittedName>
</protein>
<accession>S9ZTW4</accession>
<dbReference type="CDD" id="cd04645">
    <property type="entry name" value="LbH_gamma_CA_like"/>
    <property type="match status" value="1"/>
</dbReference>
<organism evidence="1 2">
    <name type="scientific">Thauera terpenica 58Eu</name>
    <dbReference type="NCBI Taxonomy" id="1348657"/>
    <lineage>
        <taxon>Bacteria</taxon>
        <taxon>Pseudomonadati</taxon>
        <taxon>Pseudomonadota</taxon>
        <taxon>Betaproteobacteria</taxon>
        <taxon>Rhodocyclales</taxon>
        <taxon>Zoogloeaceae</taxon>
        <taxon>Thauera</taxon>
    </lineage>
</organism>
<comment type="caution">
    <text evidence="1">The sequence shown here is derived from an EMBL/GenBank/DDBJ whole genome shotgun (WGS) entry which is preliminary data.</text>
</comment>
<dbReference type="Proteomes" id="UP000015455">
    <property type="component" value="Unassembled WGS sequence"/>
</dbReference>
<dbReference type="InterPro" id="IPR050484">
    <property type="entry name" value="Transf_Hexapept/Carb_Anhydrase"/>
</dbReference>
<dbReference type="GO" id="GO:0016740">
    <property type="term" value="F:transferase activity"/>
    <property type="evidence" value="ECO:0007669"/>
    <property type="project" value="UniProtKB-KW"/>
</dbReference>
<sequence length="186" mass="19402">MSIYALGERSPLFGEGSWVAHNATVIGAVSAGRDVSIWYNVVIRGDNDPITIGDGSNIQDGSVLHNDTGVPLTIGAGVTVGHMAMLHGCSVGDGSLIGINAVILNKAVIGKNCIIGANALIPEGKIIPDRSLVVGSPGRVIRELSDAEVEHLKWNASHYVDNARLYAQELRAIDPASVLAKSSTQA</sequence>
<keyword evidence="1" id="KW-0808">Transferase</keyword>
<proteinExistence type="predicted"/>
<dbReference type="RefSeq" id="WP_021247903.1">
    <property type="nucleotide sequence ID" value="NZ_ATJV01000013.1"/>
</dbReference>